<protein>
    <submittedName>
        <fullName evidence="1">Uncharacterized protein</fullName>
    </submittedName>
</protein>
<reference evidence="1 2" key="1">
    <citation type="submission" date="2023-03" db="EMBL/GenBank/DDBJ databases">
        <title>Draft genome sequence of the bacteria which degrade cell wall of Tricholomamatutake.</title>
        <authorList>
            <person name="Konishi Y."/>
            <person name="Fukuta Y."/>
            <person name="Shirasaka N."/>
        </authorList>
    </citation>
    <scope>NUCLEOTIDE SEQUENCE [LARGE SCALE GENOMIC DNA]</scope>
    <source>
        <strain evidence="2">mu1</strain>
    </source>
</reference>
<evidence type="ECO:0000313" key="1">
    <source>
        <dbReference type="EMBL" id="GLX66390.1"/>
    </source>
</evidence>
<keyword evidence="2" id="KW-1185">Reference proteome</keyword>
<accession>A0ABQ6G7E9</accession>
<sequence>MRNILMTVMLLVVVIVLFNNIIADGTNGTSKQIESQGDSANTKISSMLGVGSN</sequence>
<dbReference type="RefSeq" id="WP_284237083.1">
    <property type="nucleotide sequence ID" value="NZ_BSSQ01000002.1"/>
</dbReference>
<dbReference type="EMBL" id="BSSQ01000002">
    <property type="protein sequence ID" value="GLX66390.1"/>
    <property type="molecule type" value="Genomic_DNA"/>
</dbReference>
<organism evidence="1 2">
    <name type="scientific">Paenibacillus glycanilyticus</name>
    <dbReference type="NCBI Taxonomy" id="126569"/>
    <lineage>
        <taxon>Bacteria</taxon>
        <taxon>Bacillati</taxon>
        <taxon>Bacillota</taxon>
        <taxon>Bacilli</taxon>
        <taxon>Bacillales</taxon>
        <taxon>Paenibacillaceae</taxon>
        <taxon>Paenibacillus</taxon>
    </lineage>
</organism>
<comment type="caution">
    <text evidence="1">The sequence shown here is derived from an EMBL/GenBank/DDBJ whole genome shotgun (WGS) entry which is preliminary data.</text>
</comment>
<gene>
    <name evidence="1" type="ORF">MU1_07340</name>
</gene>
<evidence type="ECO:0000313" key="2">
    <source>
        <dbReference type="Proteomes" id="UP001157114"/>
    </source>
</evidence>
<dbReference type="Proteomes" id="UP001157114">
    <property type="component" value="Unassembled WGS sequence"/>
</dbReference>
<name>A0ABQ6G7E9_9BACL</name>
<proteinExistence type="predicted"/>